<feature type="domain" description="Acyl-CoA thioesterase-like C-terminal" evidence="5">
    <location>
        <begin position="201"/>
        <end position="316"/>
    </location>
</feature>
<dbReference type="InterPro" id="IPR049449">
    <property type="entry name" value="TesB_ACOT8-like_N"/>
</dbReference>
<name>A0A6A5Y7Z1_9PLEO</name>
<keyword evidence="7" id="KW-1185">Reference proteome</keyword>
<evidence type="ECO:0000259" key="4">
    <source>
        <dbReference type="Pfam" id="PF13622"/>
    </source>
</evidence>
<evidence type="ECO:0000259" key="5">
    <source>
        <dbReference type="Pfam" id="PF20789"/>
    </source>
</evidence>
<dbReference type="RefSeq" id="XP_033389200.1">
    <property type="nucleotide sequence ID" value="XM_033526476.1"/>
</dbReference>
<dbReference type="CDD" id="cd03444">
    <property type="entry name" value="Thioesterase_II_repeat1"/>
    <property type="match status" value="1"/>
</dbReference>
<dbReference type="InterPro" id="IPR029069">
    <property type="entry name" value="HotDog_dom_sf"/>
</dbReference>
<dbReference type="Gene3D" id="2.40.160.210">
    <property type="entry name" value="Acyl-CoA thioesterase, double hotdog domain"/>
    <property type="match status" value="1"/>
</dbReference>
<evidence type="ECO:0000256" key="1">
    <source>
        <dbReference type="ARBA" id="ARBA00006538"/>
    </source>
</evidence>
<dbReference type="PANTHER" id="PTHR11066:SF35">
    <property type="entry name" value="ACYL-COA THIOESTERASE II"/>
    <property type="match status" value="1"/>
</dbReference>
<dbReference type="Pfam" id="PF13622">
    <property type="entry name" value="4HBT_3"/>
    <property type="match status" value="1"/>
</dbReference>
<dbReference type="Pfam" id="PF20789">
    <property type="entry name" value="4HBT_3C"/>
    <property type="match status" value="1"/>
</dbReference>
<comment type="similarity">
    <text evidence="1">Belongs to the C/M/P thioester hydrolase family.</text>
</comment>
<organism evidence="6 7">
    <name type="scientific">Aaosphaeria arxii CBS 175.79</name>
    <dbReference type="NCBI Taxonomy" id="1450172"/>
    <lineage>
        <taxon>Eukaryota</taxon>
        <taxon>Fungi</taxon>
        <taxon>Dikarya</taxon>
        <taxon>Ascomycota</taxon>
        <taxon>Pezizomycotina</taxon>
        <taxon>Dothideomycetes</taxon>
        <taxon>Pleosporomycetidae</taxon>
        <taxon>Pleosporales</taxon>
        <taxon>Pleosporales incertae sedis</taxon>
        <taxon>Aaosphaeria</taxon>
    </lineage>
</organism>
<dbReference type="GO" id="GO:0006637">
    <property type="term" value="P:acyl-CoA metabolic process"/>
    <property type="evidence" value="ECO:0007669"/>
    <property type="project" value="InterPro"/>
</dbReference>
<feature type="domain" description="Acyl-CoA thioesterase-like N-terminal HotDog" evidence="4">
    <location>
        <begin position="29"/>
        <end position="119"/>
    </location>
</feature>
<dbReference type="InterPro" id="IPR042171">
    <property type="entry name" value="Acyl-CoA_hotdog"/>
</dbReference>
<dbReference type="Proteomes" id="UP000799778">
    <property type="component" value="Unassembled WGS sequence"/>
</dbReference>
<dbReference type="AlphaFoldDB" id="A0A6A5Y7Z1"/>
<dbReference type="InterPro" id="IPR003703">
    <property type="entry name" value="Acyl_CoA_thio"/>
</dbReference>
<proteinExistence type="inferred from homology"/>
<gene>
    <name evidence="6" type="ORF">BU24DRAFT_416528</name>
</gene>
<feature type="region of interest" description="Disordered" evidence="3">
    <location>
        <begin position="137"/>
        <end position="158"/>
    </location>
</feature>
<accession>A0A6A5Y7Z1</accession>
<evidence type="ECO:0000256" key="3">
    <source>
        <dbReference type="SAM" id="MobiDB-lite"/>
    </source>
</evidence>
<dbReference type="GO" id="GO:0005782">
    <property type="term" value="C:peroxisomal matrix"/>
    <property type="evidence" value="ECO:0007669"/>
    <property type="project" value="UniProtKB-SubCell"/>
</dbReference>
<sequence>MADIQPPSFVESLAIKEVGEHEFETIHPPQRMGNAANIAYGGYTSAMAAKAASKTVPDNYHLYSLMGNFLGPALNDRPLQAKVRIVRQTRTFATRQVEVSQKQDDGSSRSCMIALADFQVAEPASLLEYSAPPSRKYSHYEGLQRGPEQSQKLVDDGKVTQKQRDIFTKSFGLMRTAFEMRPCPEGMLSQNLNGVAKHAKTTQDHLPLTEKASADWTRSLNPLSDQAEQVAALSWFMDGALSFSPLSFSHMFLDDAAACSSLDFALRIFSNNIDLEKWHLREIKTIVGAEGRTFSEGRLWDEHGKVVATATQQSIMRPRKEGKGPSKSKL</sequence>
<evidence type="ECO:0008006" key="8">
    <source>
        <dbReference type="Google" id="ProtNLM"/>
    </source>
</evidence>
<dbReference type="GeneID" id="54283873"/>
<evidence type="ECO:0000313" key="7">
    <source>
        <dbReference type="Proteomes" id="UP000799778"/>
    </source>
</evidence>
<dbReference type="InterPro" id="IPR049450">
    <property type="entry name" value="ACOT8-like_C"/>
</dbReference>
<dbReference type="SUPFAM" id="SSF54637">
    <property type="entry name" value="Thioesterase/thiol ester dehydrase-isomerase"/>
    <property type="match status" value="2"/>
</dbReference>
<evidence type="ECO:0000256" key="2">
    <source>
        <dbReference type="ARBA" id="ARBA00022801"/>
    </source>
</evidence>
<dbReference type="PANTHER" id="PTHR11066">
    <property type="entry name" value="ACYL-COA THIOESTERASE"/>
    <property type="match status" value="1"/>
</dbReference>
<evidence type="ECO:0000313" key="6">
    <source>
        <dbReference type="EMBL" id="KAF2020861.1"/>
    </source>
</evidence>
<dbReference type="EMBL" id="ML978066">
    <property type="protein sequence ID" value="KAF2020861.1"/>
    <property type="molecule type" value="Genomic_DNA"/>
</dbReference>
<protein>
    <recommendedName>
        <fullName evidence="8">Thioesterase/thiol ester dehydrase-isomerase</fullName>
    </recommendedName>
</protein>
<reference evidence="6" key="1">
    <citation type="journal article" date="2020" name="Stud. Mycol.">
        <title>101 Dothideomycetes genomes: a test case for predicting lifestyles and emergence of pathogens.</title>
        <authorList>
            <person name="Haridas S."/>
            <person name="Albert R."/>
            <person name="Binder M."/>
            <person name="Bloem J."/>
            <person name="Labutti K."/>
            <person name="Salamov A."/>
            <person name="Andreopoulos B."/>
            <person name="Baker S."/>
            <person name="Barry K."/>
            <person name="Bills G."/>
            <person name="Bluhm B."/>
            <person name="Cannon C."/>
            <person name="Castanera R."/>
            <person name="Culley D."/>
            <person name="Daum C."/>
            <person name="Ezra D."/>
            <person name="Gonzalez J."/>
            <person name="Henrissat B."/>
            <person name="Kuo A."/>
            <person name="Liang C."/>
            <person name="Lipzen A."/>
            <person name="Lutzoni F."/>
            <person name="Magnuson J."/>
            <person name="Mondo S."/>
            <person name="Nolan M."/>
            <person name="Ohm R."/>
            <person name="Pangilinan J."/>
            <person name="Park H.-J."/>
            <person name="Ramirez L."/>
            <person name="Alfaro M."/>
            <person name="Sun H."/>
            <person name="Tritt A."/>
            <person name="Yoshinaga Y."/>
            <person name="Zwiers L.-H."/>
            <person name="Turgeon B."/>
            <person name="Goodwin S."/>
            <person name="Spatafora J."/>
            <person name="Crous P."/>
            <person name="Grigoriev I."/>
        </authorList>
    </citation>
    <scope>NUCLEOTIDE SEQUENCE</scope>
    <source>
        <strain evidence="6">CBS 175.79</strain>
    </source>
</reference>
<keyword evidence="2" id="KW-0378">Hydrolase</keyword>
<dbReference type="GO" id="GO:0047617">
    <property type="term" value="F:fatty acyl-CoA hydrolase activity"/>
    <property type="evidence" value="ECO:0007669"/>
    <property type="project" value="InterPro"/>
</dbReference>
<dbReference type="OrthoDB" id="68328at2759"/>
<dbReference type="GO" id="GO:0009062">
    <property type="term" value="P:fatty acid catabolic process"/>
    <property type="evidence" value="ECO:0007669"/>
    <property type="project" value="TreeGrafter"/>
</dbReference>